<proteinExistence type="predicted"/>
<accession>A0A6C0H6H3</accession>
<dbReference type="EMBL" id="MN739888">
    <property type="protein sequence ID" value="QHT76069.1"/>
    <property type="molecule type" value="Genomic_DNA"/>
</dbReference>
<dbReference type="AlphaFoldDB" id="A0A6C0H6H3"/>
<reference evidence="1" key="1">
    <citation type="journal article" date="2020" name="Nature">
        <title>Giant virus diversity and host interactions through global metagenomics.</title>
        <authorList>
            <person name="Schulz F."/>
            <person name="Roux S."/>
            <person name="Paez-Espino D."/>
            <person name="Jungbluth S."/>
            <person name="Walsh D.A."/>
            <person name="Denef V.J."/>
            <person name="McMahon K.D."/>
            <person name="Konstantinidis K.T."/>
            <person name="Eloe-Fadrosh E.A."/>
            <person name="Kyrpides N.C."/>
            <person name="Woyke T."/>
        </authorList>
    </citation>
    <scope>NUCLEOTIDE SEQUENCE</scope>
    <source>
        <strain evidence="1">GVMAG-M-3300023179-71</strain>
    </source>
</reference>
<name>A0A6C0H6H3_9ZZZZ</name>
<evidence type="ECO:0000313" key="1">
    <source>
        <dbReference type="EMBL" id="QHT76069.1"/>
    </source>
</evidence>
<protein>
    <submittedName>
        <fullName evidence="1">Uncharacterized protein</fullName>
    </submittedName>
</protein>
<sequence length="238" mass="28827">MENISLCGKIVTYVKIYGDPFTSFVFTYNNNTNITLINITDNDNDLLNYFKKNYTIMHENFVLYKYLKNIISETKVLLFDCVFNYYYDNKTKYGKLFYGDNKIFEFYADNIFIYFNKFEYDYMLIYGHILYRKHYKNIISDKLVILYNKLYNYEYDMKTNKGKIYSDKITFEFSAKNIIGYLSKFESIYGNIDNNENMSLKRSFIETIYCSQLLWDMKLSKRTVVSKKFYKLLFQNNV</sequence>
<organism evidence="1">
    <name type="scientific">viral metagenome</name>
    <dbReference type="NCBI Taxonomy" id="1070528"/>
    <lineage>
        <taxon>unclassified sequences</taxon>
        <taxon>metagenomes</taxon>
        <taxon>organismal metagenomes</taxon>
    </lineage>
</organism>